<protein>
    <submittedName>
        <fullName evidence="4">Pilin</fullName>
    </submittedName>
</protein>
<feature type="compositionally biased region" description="Pro residues" evidence="2">
    <location>
        <begin position="7"/>
        <end position="24"/>
    </location>
</feature>
<dbReference type="Gene3D" id="3.30.700.10">
    <property type="entry name" value="Glycoprotein, Type 4 Pilin"/>
    <property type="match status" value="1"/>
</dbReference>
<keyword evidence="3" id="KW-1133">Transmembrane helix</keyword>
<dbReference type="Proteomes" id="UP000319980">
    <property type="component" value="Unassembled WGS sequence"/>
</dbReference>
<keyword evidence="3" id="KW-0812">Transmembrane</keyword>
<feature type="region of interest" description="Disordered" evidence="2">
    <location>
        <begin position="1"/>
        <end position="24"/>
    </location>
</feature>
<dbReference type="OrthoDB" id="198456at2"/>
<evidence type="ECO:0000313" key="5">
    <source>
        <dbReference type="Proteomes" id="UP000319980"/>
    </source>
</evidence>
<dbReference type="GO" id="GO:0009289">
    <property type="term" value="C:pilus"/>
    <property type="evidence" value="ECO:0007669"/>
    <property type="project" value="InterPro"/>
</dbReference>
<dbReference type="AlphaFoldDB" id="A0A5C5TWZ2"/>
<feature type="transmembrane region" description="Helical" evidence="3">
    <location>
        <begin position="31"/>
        <end position="56"/>
    </location>
</feature>
<evidence type="ECO:0000313" key="4">
    <source>
        <dbReference type="EMBL" id="TWT18099.1"/>
    </source>
</evidence>
<evidence type="ECO:0000256" key="1">
    <source>
        <dbReference type="ARBA" id="ARBA00005233"/>
    </source>
</evidence>
<proteinExistence type="inferred from homology"/>
<dbReference type="GO" id="GO:0007155">
    <property type="term" value="P:cell adhesion"/>
    <property type="evidence" value="ECO:0007669"/>
    <property type="project" value="InterPro"/>
</dbReference>
<sequence length="168" mass="17862">MNQPLPGGGPPPLPPKSTPSPPPKQRMHGCLIALIVAACLAIPVLGIVAAVALPAYQDYVARAKVAQALAEAAPLKLQVVDFIAAHERCPVNGDEGFDDADRYRGATHAAMAFGETDDGVCAIEVTLQDERSEAIDGQRLWLEYDVDGGTWHCSSEAEDRYLPADCRG</sequence>
<dbReference type="EMBL" id="VOHK01000007">
    <property type="protein sequence ID" value="TWT18099.1"/>
    <property type="molecule type" value="Genomic_DNA"/>
</dbReference>
<dbReference type="InterPro" id="IPR045584">
    <property type="entry name" value="Pilin-like"/>
</dbReference>
<organism evidence="4 5">
    <name type="scientific">Luteimonas marina</name>
    <dbReference type="NCBI Taxonomy" id="488485"/>
    <lineage>
        <taxon>Bacteria</taxon>
        <taxon>Pseudomonadati</taxon>
        <taxon>Pseudomonadota</taxon>
        <taxon>Gammaproteobacteria</taxon>
        <taxon>Lysobacterales</taxon>
        <taxon>Lysobacteraceae</taxon>
        <taxon>Luteimonas</taxon>
    </lineage>
</organism>
<dbReference type="RefSeq" id="WP_146388839.1">
    <property type="nucleotide sequence ID" value="NZ_VOHK01000007.1"/>
</dbReference>
<dbReference type="InterPro" id="IPR001082">
    <property type="entry name" value="Pilin"/>
</dbReference>
<evidence type="ECO:0000256" key="3">
    <source>
        <dbReference type="SAM" id="Phobius"/>
    </source>
</evidence>
<evidence type="ECO:0000256" key="2">
    <source>
        <dbReference type="SAM" id="MobiDB-lite"/>
    </source>
</evidence>
<name>A0A5C5TWZ2_9GAMM</name>
<gene>
    <name evidence="4" type="ORF">FQY83_15240</name>
</gene>
<comment type="similarity">
    <text evidence="1">Belongs to the N-Me-Phe pilin family.</text>
</comment>
<keyword evidence="5" id="KW-1185">Reference proteome</keyword>
<dbReference type="Pfam" id="PF00114">
    <property type="entry name" value="Pilin"/>
    <property type="match status" value="1"/>
</dbReference>
<keyword evidence="3" id="KW-0472">Membrane</keyword>
<reference evidence="4 5" key="1">
    <citation type="journal article" date="2008" name="Int. J. Syst. Evol. Microbiol.">
        <title>Luteimonas marina sp. nov., isolated from seawater.</title>
        <authorList>
            <person name="Baik K.S."/>
            <person name="Park S.C."/>
            <person name="Kim M.S."/>
            <person name="Kim E.M."/>
            <person name="Park C."/>
            <person name="Chun J."/>
            <person name="Seong C.N."/>
        </authorList>
    </citation>
    <scope>NUCLEOTIDE SEQUENCE [LARGE SCALE GENOMIC DNA]</scope>
    <source>
        <strain evidence="4 5">FR1330</strain>
    </source>
</reference>
<dbReference type="SUPFAM" id="SSF54523">
    <property type="entry name" value="Pili subunits"/>
    <property type="match status" value="1"/>
</dbReference>
<accession>A0A5C5TWZ2</accession>
<comment type="caution">
    <text evidence="4">The sequence shown here is derived from an EMBL/GenBank/DDBJ whole genome shotgun (WGS) entry which is preliminary data.</text>
</comment>